<keyword evidence="8" id="KW-1185">Reference proteome</keyword>
<feature type="transmembrane region" description="Helical" evidence="5">
    <location>
        <begin position="340"/>
        <end position="364"/>
    </location>
</feature>
<proteinExistence type="predicted"/>
<dbReference type="PROSITE" id="PS00216">
    <property type="entry name" value="SUGAR_TRANSPORT_1"/>
    <property type="match status" value="1"/>
</dbReference>
<evidence type="ECO:0000256" key="1">
    <source>
        <dbReference type="ARBA" id="ARBA00004651"/>
    </source>
</evidence>
<name>A0A024H2K7_9MICC</name>
<organism evidence="7 8">
    <name type="scientific">Pseudarthrobacter siccitolerans</name>
    <dbReference type="NCBI Taxonomy" id="861266"/>
    <lineage>
        <taxon>Bacteria</taxon>
        <taxon>Bacillati</taxon>
        <taxon>Actinomycetota</taxon>
        <taxon>Actinomycetes</taxon>
        <taxon>Micrococcales</taxon>
        <taxon>Micrococcaceae</taxon>
        <taxon>Pseudarthrobacter</taxon>
    </lineage>
</organism>
<evidence type="ECO:0000313" key="7">
    <source>
        <dbReference type="EMBL" id="CCQ46117.1"/>
    </source>
</evidence>
<feature type="transmembrane region" description="Helical" evidence="5">
    <location>
        <begin position="289"/>
        <end position="310"/>
    </location>
</feature>
<gene>
    <name evidence="7" type="primary">benK</name>
    <name evidence="7" type="ORF">ARTSIC4J27_2077</name>
</gene>
<dbReference type="InterPro" id="IPR020846">
    <property type="entry name" value="MFS_dom"/>
</dbReference>
<dbReference type="Pfam" id="PF07690">
    <property type="entry name" value="MFS_1"/>
    <property type="match status" value="1"/>
</dbReference>
<evidence type="ECO:0000256" key="5">
    <source>
        <dbReference type="SAM" id="Phobius"/>
    </source>
</evidence>
<dbReference type="Gene3D" id="1.20.1250.20">
    <property type="entry name" value="MFS general substrate transporter like domains"/>
    <property type="match status" value="1"/>
</dbReference>
<accession>A0A024H2K7</accession>
<sequence>MSPTSVATVVGNAKINRFHIKVAGICALLMVIDGYDLVSFGSVIPLLIKDWGADPVALGVVASMALAGMFVGGLLVAPLADKYGRRKVLVAGLLLVSFAAFACAFAGSVLVLGALRFIVGIALGTLVPNLVALTGEIAPNKSKALFVATVSAFYAVGGVSAALISIWVEPFLGWHGVFYVSGLSIFLVPVVLKHLPESPEFLALRGDRNRLDAVMKQIEPGWDSGLEIVQPARAQSNSRIAQLFTNGNALASSLMWVFFIMTMLLTYALNTWLPKLMQNAGFELGSAMWTLVVLNAGGLLGSIAGGWMAGRTSYRKTLIGYFAVAIASLLVLSVRPGPLVLNIALFTAGATIIGILAIIHAFAVEFYPVHVRTTGVGWASGNGRVGAIAGPILGGALVAAQLPLQINFLLLTIPAVIAVIAVIIVTARRFKMPAAPVEERVPTA</sequence>
<dbReference type="Proteomes" id="UP000035722">
    <property type="component" value="Unassembled WGS sequence"/>
</dbReference>
<keyword evidence="3 5" id="KW-1133">Transmembrane helix</keyword>
<dbReference type="STRING" id="861266.ARTSIC4J27_2077"/>
<feature type="transmembrane region" description="Helical" evidence="5">
    <location>
        <begin position="408"/>
        <end position="427"/>
    </location>
</feature>
<dbReference type="CDD" id="cd17365">
    <property type="entry name" value="MFS_PcaK_like"/>
    <property type="match status" value="1"/>
</dbReference>
<feature type="transmembrane region" description="Helical" evidence="5">
    <location>
        <begin position="249"/>
        <end position="269"/>
    </location>
</feature>
<feature type="transmembrane region" description="Helical" evidence="5">
    <location>
        <begin position="88"/>
        <end position="107"/>
    </location>
</feature>
<comment type="subcellular location">
    <subcellularLocation>
        <location evidence="1">Cell membrane</location>
        <topology evidence="1">Multi-pass membrane protein</topology>
    </subcellularLocation>
</comment>
<comment type="caution">
    <text evidence="7">The sequence shown here is derived from an EMBL/GenBank/DDBJ whole genome shotgun (WGS) entry which is preliminary data.</text>
</comment>
<evidence type="ECO:0000256" key="3">
    <source>
        <dbReference type="ARBA" id="ARBA00022989"/>
    </source>
</evidence>
<evidence type="ECO:0000313" key="8">
    <source>
        <dbReference type="Proteomes" id="UP000035722"/>
    </source>
</evidence>
<dbReference type="AlphaFoldDB" id="A0A024H2K7"/>
<feature type="transmembrane region" description="Helical" evidence="5">
    <location>
        <begin position="385"/>
        <end position="402"/>
    </location>
</feature>
<feature type="transmembrane region" description="Helical" evidence="5">
    <location>
        <begin position="113"/>
        <end position="133"/>
    </location>
</feature>
<dbReference type="PROSITE" id="PS00217">
    <property type="entry name" value="SUGAR_TRANSPORT_2"/>
    <property type="match status" value="1"/>
</dbReference>
<dbReference type="PANTHER" id="PTHR23508:SF10">
    <property type="entry name" value="CARBOXYLIC ACID TRANSPORTER PROTEIN HOMOLOG"/>
    <property type="match status" value="1"/>
</dbReference>
<dbReference type="OrthoDB" id="9787026at2"/>
<dbReference type="InterPro" id="IPR036259">
    <property type="entry name" value="MFS_trans_sf"/>
</dbReference>
<reference evidence="8" key="1">
    <citation type="journal article" date="2014" name="Genome Announc.">
        <title>Genome Sequence of Arthrobacter siccitolerans 4J27, a Xeroprotectant-Producing Desiccation-Tolerant Microorganism.</title>
        <authorList>
            <person name="Manzanera M."/>
            <person name="Santa-Cruz-Calvo L."/>
            <person name="Vilchez J.I."/>
            <person name="Garcia-Fontana C."/>
            <person name="Silva-Castro G.A."/>
            <person name="Calvo C."/>
            <person name="Gonzalez-Lopez J."/>
        </authorList>
    </citation>
    <scope>NUCLEOTIDE SEQUENCE [LARGE SCALE GENOMIC DNA]</scope>
    <source>
        <strain evidence="8">4J27</strain>
    </source>
</reference>
<feature type="transmembrane region" description="Helical" evidence="5">
    <location>
        <begin position="56"/>
        <end position="76"/>
    </location>
</feature>
<feature type="transmembrane region" description="Helical" evidence="5">
    <location>
        <begin position="317"/>
        <end position="334"/>
    </location>
</feature>
<dbReference type="InterPro" id="IPR005829">
    <property type="entry name" value="Sugar_transporter_CS"/>
</dbReference>
<dbReference type="SUPFAM" id="SSF103473">
    <property type="entry name" value="MFS general substrate transporter"/>
    <property type="match status" value="1"/>
</dbReference>
<keyword evidence="2 5" id="KW-0812">Transmembrane</keyword>
<dbReference type="EMBL" id="CAQI01000042">
    <property type="protein sequence ID" value="CCQ46117.1"/>
    <property type="molecule type" value="Genomic_DNA"/>
</dbReference>
<dbReference type="InterPro" id="IPR011701">
    <property type="entry name" value="MFS"/>
</dbReference>
<dbReference type="GO" id="GO:0046943">
    <property type="term" value="F:carboxylic acid transmembrane transporter activity"/>
    <property type="evidence" value="ECO:0007669"/>
    <property type="project" value="TreeGrafter"/>
</dbReference>
<evidence type="ECO:0000256" key="2">
    <source>
        <dbReference type="ARBA" id="ARBA00022692"/>
    </source>
</evidence>
<evidence type="ECO:0000259" key="6">
    <source>
        <dbReference type="PROSITE" id="PS50850"/>
    </source>
</evidence>
<dbReference type="PANTHER" id="PTHR23508">
    <property type="entry name" value="CARBOXYLIC ACID TRANSPORTER PROTEIN HOMOLOG"/>
    <property type="match status" value="1"/>
</dbReference>
<evidence type="ECO:0000256" key="4">
    <source>
        <dbReference type="ARBA" id="ARBA00023136"/>
    </source>
</evidence>
<dbReference type="PROSITE" id="PS50850">
    <property type="entry name" value="MFS"/>
    <property type="match status" value="1"/>
</dbReference>
<feature type="transmembrane region" description="Helical" evidence="5">
    <location>
        <begin position="174"/>
        <end position="192"/>
    </location>
</feature>
<keyword evidence="4 5" id="KW-0472">Membrane</keyword>
<dbReference type="RefSeq" id="WP_050055058.1">
    <property type="nucleotide sequence ID" value="NZ_CAQI01000042.1"/>
</dbReference>
<dbReference type="GO" id="GO:0005886">
    <property type="term" value="C:plasma membrane"/>
    <property type="evidence" value="ECO:0007669"/>
    <property type="project" value="UniProtKB-SubCell"/>
</dbReference>
<protein>
    <submittedName>
        <fullName evidence="7">Sugar (And other) transporter family protein</fullName>
    </submittedName>
</protein>
<feature type="domain" description="Major facilitator superfamily (MFS) profile" evidence="6">
    <location>
        <begin position="22"/>
        <end position="430"/>
    </location>
</feature>
<feature type="transmembrane region" description="Helical" evidence="5">
    <location>
        <begin position="22"/>
        <end position="44"/>
    </location>
</feature>
<feature type="transmembrane region" description="Helical" evidence="5">
    <location>
        <begin position="145"/>
        <end position="168"/>
    </location>
</feature>